<protein>
    <submittedName>
        <fullName evidence="2">PadR family transcriptional regulator</fullName>
    </submittedName>
</protein>
<evidence type="ECO:0000313" key="3">
    <source>
        <dbReference type="EMBL" id="HHP04316.1"/>
    </source>
</evidence>
<organism evidence="2">
    <name type="scientific">Thermofilum pendens</name>
    <dbReference type="NCBI Taxonomy" id="2269"/>
    <lineage>
        <taxon>Archaea</taxon>
        <taxon>Thermoproteota</taxon>
        <taxon>Thermoprotei</taxon>
        <taxon>Thermofilales</taxon>
        <taxon>Thermofilaceae</taxon>
        <taxon>Thermofilum</taxon>
    </lineage>
</organism>
<name>A0A7C1P1D9_THEPE</name>
<sequence length="116" mass="13050">MSTRSRVEEMKSIKVNTVVKLYTLILLAESDRHGYELMKTLEDMLGAPVGPSQVYPFLRKLESLGLLVSKKVGSREKKVYSLTPEGREFVKELLQKSLTVLQAAVKVIGREKVCLP</sequence>
<dbReference type="InterPro" id="IPR005149">
    <property type="entry name" value="Tscrpt_reg_PadR_N"/>
</dbReference>
<dbReference type="SUPFAM" id="SSF46785">
    <property type="entry name" value="Winged helix' DNA-binding domain"/>
    <property type="match status" value="1"/>
</dbReference>
<dbReference type="Gene3D" id="1.10.10.10">
    <property type="entry name" value="Winged helix-like DNA-binding domain superfamily/Winged helix DNA-binding domain"/>
    <property type="match status" value="1"/>
</dbReference>
<dbReference type="EMBL" id="DRZM01000034">
    <property type="protein sequence ID" value="HHP04316.1"/>
    <property type="molecule type" value="Genomic_DNA"/>
</dbReference>
<gene>
    <name evidence="3" type="ORF">ENM88_01025</name>
    <name evidence="2" type="ORF">ENP77_03210</name>
</gene>
<accession>A0A7C1P1D9</accession>
<proteinExistence type="predicted"/>
<dbReference type="EMBL" id="DSKP01000114">
    <property type="protein sequence ID" value="HEB48786.1"/>
    <property type="molecule type" value="Genomic_DNA"/>
</dbReference>
<comment type="caution">
    <text evidence="2">The sequence shown here is derived from an EMBL/GenBank/DDBJ whole genome shotgun (WGS) entry which is preliminary data.</text>
</comment>
<evidence type="ECO:0000313" key="2">
    <source>
        <dbReference type="EMBL" id="HEB48786.1"/>
    </source>
</evidence>
<dbReference type="Pfam" id="PF03551">
    <property type="entry name" value="PadR"/>
    <property type="match status" value="1"/>
</dbReference>
<evidence type="ECO:0000259" key="1">
    <source>
        <dbReference type="Pfam" id="PF03551"/>
    </source>
</evidence>
<feature type="domain" description="Transcription regulator PadR N-terminal" evidence="1">
    <location>
        <begin position="24"/>
        <end position="91"/>
    </location>
</feature>
<dbReference type="InterPro" id="IPR036390">
    <property type="entry name" value="WH_DNA-bd_sf"/>
</dbReference>
<reference evidence="2" key="1">
    <citation type="journal article" date="2020" name="mSystems">
        <title>Genome- and Community-Level Interaction Insights into Carbon Utilization and Element Cycling Functions of Hydrothermarchaeota in Hydrothermal Sediment.</title>
        <authorList>
            <person name="Zhou Z."/>
            <person name="Liu Y."/>
            <person name="Xu W."/>
            <person name="Pan J."/>
            <person name="Luo Z.H."/>
            <person name="Li M."/>
        </authorList>
    </citation>
    <scope>NUCLEOTIDE SEQUENCE [LARGE SCALE GENOMIC DNA]</scope>
    <source>
        <strain evidence="3">SpSt-1125</strain>
        <strain evidence="2">SpSt-25</strain>
    </source>
</reference>
<dbReference type="PANTHER" id="PTHR43252:SF2">
    <property type="entry name" value="TRANSCRIPTION REGULATOR, PADR-LIKE FAMILY"/>
    <property type="match status" value="1"/>
</dbReference>
<dbReference type="AlphaFoldDB" id="A0A7C1P1D9"/>
<dbReference type="InterPro" id="IPR036388">
    <property type="entry name" value="WH-like_DNA-bd_sf"/>
</dbReference>
<dbReference type="PANTHER" id="PTHR43252">
    <property type="entry name" value="TRANSCRIPTIONAL REGULATOR YQJI"/>
    <property type="match status" value="1"/>
</dbReference>